<gene>
    <name evidence="2" type="ORF">B0T19DRAFT_407538</name>
</gene>
<reference evidence="2" key="2">
    <citation type="submission" date="2023-06" db="EMBL/GenBank/DDBJ databases">
        <authorList>
            <consortium name="Lawrence Berkeley National Laboratory"/>
            <person name="Haridas S."/>
            <person name="Hensen N."/>
            <person name="Bonometti L."/>
            <person name="Westerberg I."/>
            <person name="Brannstrom I.O."/>
            <person name="Guillou S."/>
            <person name="Cros-Aarteil S."/>
            <person name="Calhoun S."/>
            <person name="Kuo A."/>
            <person name="Mondo S."/>
            <person name="Pangilinan J."/>
            <person name="Riley R."/>
            <person name="Labutti K."/>
            <person name="Andreopoulos B."/>
            <person name="Lipzen A."/>
            <person name="Chen C."/>
            <person name="Yanf M."/>
            <person name="Daum C."/>
            <person name="Ng V."/>
            <person name="Clum A."/>
            <person name="Steindorff A."/>
            <person name="Ohm R."/>
            <person name="Martin F."/>
            <person name="Silar P."/>
            <person name="Natvig D."/>
            <person name="Lalanne C."/>
            <person name="Gautier V."/>
            <person name="Ament-Velasquez S.L."/>
            <person name="Kruys A."/>
            <person name="Hutchinson M.I."/>
            <person name="Powell A.J."/>
            <person name="Barry K."/>
            <person name="Miller A.N."/>
            <person name="Grigoriev I.V."/>
            <person name="Debuchy R."/>
            <person name="Gladieux P."/>
            <person name="Thoren M.H."/>
            <person name="Johannesson H."/>
        </authorList>
    </citation>
    <scope>NUCLEOTIDE SEQUENCE</scope>
    <source>
        <strain evidence="2">SMH4131-1</strain>
    </source>
</reference>
<dbReference type="EMBL" id="JAUEPO010000001">
    <property type="protein sequence ID" value="KAK3335810.1"/>
    <property type="molecule type" value="Genomic_DNA"/>
</dbReference>
<feature type="region of interest" description="Disordered" evidence="1">
    <location>
        <begin position="201"/>
        <end position="250"/>
    </location>
</feature>
<organism evidence="2 3">
    <name type="scientific">Cercophora scortea</name>
    <dbReference type="NCBI Taxonomy" id="314031"/>
    <lineage>
        <taxon>Eukaryota</taxon>
        <taxon>Fungi</taxon>
        <taxon>Dikarya</taxon>
        <taxon>Ascomycota</taxon>
        <taxon>Pezizomycotina</taxon>
        <taxon>Sordariomycetes</taxon>
        <taxon>Sordariomycetidae</taxon>
        <taxon>Sordariales</taxon>
        <taxon>Lasiosphaeriaceae</taxon>
        <taxon>Cercophora</taxon>
    </lineage>
</organism>
<feature type="compositionally biased region" description="Acidic residues" evidence="1">
    <location>
        <begin position="549"/>
        <end position="565"/>
    </location>
</feature>
<feature type="region of interest" description="Disordered" evidence="1">
    <location>
        <begin position="505"/>
        <end position="592"/>
    </location>
</feature>
<feature type="compositionally biased region" description="Pro residues" evidence="1">
    <location>
        <begin position="225"/>
        <end position="238"/>
    </location>
</feature>
<feature type="compositionally biased region" description="Polar residues" evidence="1">
    <location>
        <begin position="201"/>
        <end position="223"/>
    </location>
</feature>
<evidence type="ECO:0000313" key="2">
    <source>
        <dbReference type="EMBL" id="KAK3335810.1"/>
    </source>
</evidence>
<feature type="compositionally biased region" description="Basic and acidic residues" evidence="1">
    <location>
        <begin position="581"/>
        <end position="592"/>
    </location>
</feature>
<name>A0AAE0MKT8_9PEZI</name>
<accession>A0AAE0MKT8</accession>
<keyword evidence="3" id="KW-1185">Reference proteome</keyword>
<comment type="caution">
    <text evidence="2">The sequence shown here is derived from an EMBL/GenBank/DDBJ whole genome shotgun (WGS) entry which is preliminary data.</text>
</comment>
<sequence length="592" mass="65354">MAAHEETRTEQALSRYIPFNWFEDEEAVETEDDRVIQEVITLMMQGKVDNGVPVFQDENSVGQGEEDVVWGPGDIEKASSSAQEAKLNICPKTMQTKTYQSQPAPNLDPASIRPVSVTTQHAISSSNAADTPEYENTLPHNIEKLLVESDPNAIPLLSHQAGSGPPLPLNKEHRISVFDGFEVISAELVSTRGDSEIDTLEQQVSDHASPSFSSEERLSTISETPPKPMFPSLPPPSFTPSGKREEPETAPARLVLEPELSLNHDEPTPEAVGEESVDGDSFLAVLHPIVNILHQPLKLQQDALTDIPAEYRENGMQLIRGLQARHMVEKIETTEAYRQEALSVLAIFESAEHDMGKIVEQIRGVDIVGELEKLGKRGFGAKIDILSNICDQRLRDRLKDDSAEIKAPDYSASDSDSSGENDQELFEEFRNKISRGGHLTEGEALDARQRVYAEANDFIVRHLLSETETPEGYDEQPKEPAEAAETSDDFLMEYVSTFIDQAKADDAASIGHETIDPETDDGETSGSQTSDSETDDSRTGDSNRQMTDNGDDNDDDIDDNDDNDDNHDMNGQLQSSSDISESDHLEDKSSEY</sequence>
<proteinExistence type="predicted"/>
<reference evidence="2" key="1">
    <citation type="journal article" date="2023" name="Mol. Phylogenet. Evol.">
        <title>Genome-scale phylogeny and comparative genomics of the fungal order Sordariales.</title>
        <authorList>
            <person name="Hensen N."/>
            <person name="Bonometti L."/>
            <person name="Westerberg I."/>
            <person name="Brannstrom I.O."/>
            <person name="Guillou S."/>
            <person name="Cros-Aarteil S."/>
            <person name="Calhoun S."/>
            <person name="Haridas S."/>
            <person name="Kuo A."/>
            <person name="Mondo S."/>
            <person name="Pangilinan J."/>
            <person name="Riley R."/>
            <person name="LaButti K."/>
            <person name="Andreopoulos B."/>
            <person name="Lipzen A."/>
            <person name="Chen C."/>
            <person name="Yan M."/>
            <person name="Daum C."/>
            <person name="Ng V."/>
            <person name="Clum A."/>
            <person name="Steindorff A."/>
            <person name="Ohm R.A."/>
            <person name="Martin F."/>
            <person name="Silar P."/>
            <person name="Natvig D.O."/>
            <person name="Lalanne C."/>
            <person name="Gautier V."/>
            <person name="Ament-Velasquez S.L."/>
            <person name="Kruys A."/>
            <person name="Hutchinson M.I."/>
            <person name="Powell A.J."/>
            <person name="Barry K."/>
            <person name="Miller A.N."/>
            <person name="Grigoriev I.V."/>
            <person name="Debuchy R."/>
            <person name="Gladieux P."/>
            <person name="Hiltunen Thoren M."/>
            <person name="Johannesson H."/>
        </authorList>
    </citation>
    <scope>NUCLEOTIDE SEQUENCE</scope>
    <source>
        <strain evidence="2">SMH4131-1</strain>
    </source>
</reference>
<evidence type="ECO:0000256" key="1">
    <source>
        <dbReference type="SAM" id="MobiDB-lite"/>
    </source>
</evidence>
<dbReference type="AlphaFoldDB" id="A0AAE0MKT8"/>
<protein>
    <submittedName>
        <fullName evidence="2">Uncharacterized protein</fullName>
    </submittedName>
</protein>
<evidence type="ECO:0000313" key="3">
    <source>
        <dbReference type="Proteomes" id="UP001286456"/>
    </source>
</evidence>
<dbReference type="Proteomes" id="UP001286456">
    <property type="component" value="Unassembled WGS sequence"/>
</dbReference>
<feature type="region of interest" description="Disordered" evidence="1">
    <location>
        <begin position="465"/>
        <end position="484"/>
    </location>
</feature>